<dbReference type="EMBL" id="GBXM01004465">
    <property type="protein sequence ID" value="JAI04113.1"/>
    <property type="molecule type" value="Transcribed_RNA"/>
</dbReference>
<reference evidence="1" key="2">
    <citation type="journal article" date="2015" name="Fish Shellfish Immunol.">
        <title>Early steps in the European eel (Anguilla anguilla)-Vibrio vulnificus interaction in the gills: Role of the RtxA13 toxin.</title>
        <authorList>
            <person name="Callol A."/>
            <person name="Pajuelo D."/>
            <person name="Ebbesson L."/>
            <person name="Teles M."/>
            <person name="MacKenzie S."/>
            <person name="Amaro C."/>
        </authorList>
    </citation>
    <scope>NUCLEOTIDE SEQUENCE</scope>
</reference>
<name>A0A0E9XN01_ANGAN</name>
<dbReference type="AlphaFoldDB" id="A0A0E9XN01"/>
<evidence type="ECO:0000313" key="1">
    <source>
        <dbReference type="EMBL" id="JAI04113.1"/>
    </source>
</evidence>
<reference evidence="1" key="1">
    <citation type="submission" date="2014-11" db="EMBL/GenBank/DDBJ databases">
        <authorList>
            <person name="Amaro Gonzalez C."/>
        </authorList>
    </citation>
    <scope>NUCLEOTIDE SEQUENCE</scope>
</reference>
<accession>A0A0E9XN01</accession>
<organism evidence="1">
    <name type="scientific">Anguilla anguilla</name>
    <name type="common">European freshwater eel</name>
    <name type="synonym">Muraena anguilla</name>
    <dbReference type="NCBI Taxonomy" id="7936"/>
    <lineage>
        <taxon>Eukaryota</taxon>
        <taxon>Metazoa</taxon>
        <taxon>Chordata</taxon>
        <taxon>Craniata</taxon>
        <taxon>Vertebrata</taxon>
        <taxon>Euteleostomi</taxon>
        <taxon>Actinopterygii</taxon>
        <taxon>Neopterygii</taxon>
        <taxon>Teleostei</taxon>
        <taxon>Anguilliformes</taxon>
        <taxon>Anguillidae</taxon>
        <taxon>Anguilla</taxon>
    </lineage>
</organism>
<sequence length="37" mass="4035">MAGNSQLGIEQKFSCTGCKSFMNSVKATVVFSQWMST</sequence>
<protein>
    <submittedName>
        <fullName evidence="1">Uncharacterized protein</fullName>
    </submittedName>
</protein>
<proteinExistence type="predicted"/>